<dbReference type="InterPro" id="IPR010976">
    <property type="entry name" value="B-phosphoglucomutase_hydrolase"/>
</dbReference>
<comment type="similarity">
    <text evidence="2">Belongs to the HAD-like hydrolase superfamily. CbbY/CbbZ/Gph/YieH family.</text>
</comment>
<evidence type="ECO:0000256" key="7">
    <source>
        <dbReference type="ARBA" id="ARBA00023277"/>
    </source>
</evidence>
<keyword evidence="4" id="KW-0479">Metal-binding</keyword>
<keyword evidence="7" id="KW-0119">Carbohydrate metabolism</keyword>
<keyword evidence="5" id="KW-0460">Magnesium</keyword>
<evidence type="ECO:0000256" key="5">
    <source>
        <dbReference type="ARBA" id="ARBA00022842"/>
    </source>
</evidence>
<dbReference type="GO" id="GO:0046872">
    <property type="term" value="F:metal ion binding"/>
    <property type="evidence" value="ECO:0007669"/>
    <property type="project" value="UniProtKB-KW"/>
</dbReference>
<dbReference type="Gene3D" id="1.10.150.240">
    <property type="entry name" value="Putative phosphatase, domain 2"/>
    <property type="match status" value="1"/>
</dbReference>
<evidence type="ECO:0000256" key="8">
    <source>
        <dbReference type="ARBA" id="ARBA00044926"/>
    </source>
</evidence>
<proteinExistence type="inferred from homology"/>
<evidence type="ECO:0000256" key="4">
    <source>
        <dbReference type="ARBA" id="ARBA00022723"/>
    </source>
</evidence>
<dbReference type="PRINTS" id="PR00413">
    <property type="entry name" value="HADHALOGNASE"/>
</dbReference>
<organism evidence="11">
    <name type="scientific">mine drainage metagenome</name>
    <dbReference type="NCBI Taxonomy" id="410659"/>
    <lineage>
        <taxon>unclassified sequences</taxon>
        <taxon>metagenomes</taxon>
        <taxon>ecological metagenomes</taxon>
    </lineage>
</organism>
<dbReference type="AlphaFoldDB" id="A0A1J5S697"/>
<dbReference type="InterPro" id="IPR023214">
    <property type="entry name" value="HAD_sf"/>
</dbReference>
<sequence>MSLACGHNSEGAAGSSGARSETLAFEAVVFDMDGVLTQTATVHAEAWKQLFDEYLAARAARYGETFREFTHEGDYRTYVDGRPRYRGVEAFLRSRGITLPYGAASDEPGAQTICGLGNRKNELFNRILRERGVRVYDSTVALIIALRRRGVRVGLATSSRNAGDILELTGTRFLFGAVVDGLVSEQLGLRGKPEPDIFHEACAGLRVHPSRAVVVEDAASGVEAGSRGGFALTLGVAREDNAAELLARGADVAVDDLARLDVDGINNLVLKRKAGFEAG</sequence>
<dbReference type="EMBL" id="MLJW01000061">
    <property type="protein sequence ID" value="OIR03993.1"/>
    <property type="molecule type" value="Genomic_DNA"/>
</dbReference>
<dbReference type="PANTHER" id="PTHR46193:SF18">
    <property type="entry name" value="HEXITOL PHOSPHATASE B"/>
    <property type="match status" value="1"/>
</dbReference>
<evidence type="ECO:0000256" key="10">
    <source>
        <dbReference type="ARBA" id="ARBA00044991"/>
    </source>
</evidence>
<dbReference type="InterPro" id="IPR006439">
    <property type="entry name" value="HAD-SF_hydro_IA"/>
</dbReference>
<evidence type="ECO:0000313" key="11">
    <source>
        <dbReference type="EMBL" id="OIR03993.1"/>
    </source>
</evidence>
<keyword evidence="11" id="KW-0378">Hydrolase</keyword>
<accession>A0A1J5S697</accession>
<protein>
    <recommendedName>
        <fullName evidence="10">Beta-phosphoglucomutase</fullName>
        <ecNumber evidence="9">5.4.2.6</ecNumber>
    </recommendedName>
</protein>
<dbReference type="InterPro" id="IPR023198">
    <property type="entry name" value="PGP-like_dom2"/>
</dbReference>
<evidence type="ECO:0000256" key="9">
    <source>
        <dbReference type="ARBA" id="ARBA00044968"/>
    </source>
</evidence>
<dbReference type="GO" id="GO:0016798">
    <property type="term" value="F:hydrolase activity, acting on glycosyl bonds"/>
    <property type="evidence" value="ECO:0007669"/>
    <property type="project" value="UniProtKB-KW"/>
</dbReference>
<name>A0A1J5S697_9ZZZZ</name>
<dbReference type="SUPFAM" id="SSF56784">
    <property type="entry name" value="HAD-like"/>
    <property type="match status" value="1"/>
</dbReference>
<dbReference type="InterPro" id="IPR051600">
    <property type="entry name" value="Beta-PGM-like"/>
</dbReference>
<gene>
    <name evidence="11" type="ORF">GALL_139300</name>
</gene>
<dbReference type="SFLD" id="SFLDS00003">
    <property type="entry name" value="Haloacid_Dehalogenase"/>
    <property type="match status" value="1"/>
</dbReference>
<comment type="cofactor">
    <cofactor evidence="1">
        <name>Mg(2+)</name>
        <dbReference type="ChEBI" id="CHEBI:18420"/>
    </cofactor>
</comment>
<dbReference type="GO" id="GO:0008801">
    <property type="term" value="F:beta-phosphoglucomutase activity"/>
    <property type="evidence" value="ECO:0007669"/>
    <property type="project" value="UniProtKB-EC"/>
</dbReference>
<keyword evidence="6" id="KW-0413">Isomerase</keyword>
<evidence type="ECO:0000256" key="1">
    <source>
        <dbReference type="ARBA" id="ARBA00001946"/>
    </source>
</evidence>
<dbReference type="InterPro" id="IPR036412">
    <property type="entry name" value="HAD-like_sf"/>
</dbReference>
<dbReference type="NCBIfam" id="TIGR01509">
    <property type="entry name" value="HAD-SF-IA-v3"/>
    <property type="match status" value="1"/>
</dbReference>
<comment type="caution">
    <text evidence="11">The sequence shown here is derived from an EMBL/GenBank/DDBJ whole genome shotgun (WGS) entry which is preliminary data.</text>
</comment>
<keyword evidence="3" id="KW-0597">Phosphoprotein</keyword>
<evidence type="ECO:0000256" key="3">
    <source>
        <dbReference type="ARBA" id="ARBA00022553"/>
    </source>
</evidence>
<dbReference type="Gene3D" id="3.40.50.1000">
    <property type="entry name" value="HAD superfamily/HAD-like"/>
    <property type="match status" value="1"/>
</dbReference>
<dbReference type="PANTHER" id="PTHR46193">
    <property type="entry name" value="6-PHOSPHOGLUCONATE PHOSPHATASE"/>
    <property type="match status" value="1"/>
</dbReference>
<dbReference type="EC" id="5.4.2.6" evidence="9"/>
<evidence type="ECO:0000256" key="2">
    <source>
        <dbReference type="ARBA" id="ARBA00006171"/>
    </source>
</evidence>
<reference evidence="11" key="1">
    <citation type="submission" date="2016-10" db="EMBL/GenBank/DDBJ databases">
        <title>Sequence of Gallionella enrichment culture.</title>
        <authorList>
            <person name="Poehlein A."/>
            <person name="Muehling M."/>
            <person name="Daniel R."/>
        </authorList>
    </citation>
    <scope>NUCLEOTIDE SEQUENCE</scope>
</reference>
<keyword evidence="11" id="KW-0326">Glycosidase</keyword>
<dbReference type="NCBIfam" id="TIGR02009">
    <property type="entry name" value="PGMB-YQAB-SF"/>
    <property type="match status" value="1"/>
</dbReference>
<evidence type="ECO:0000256" key="6">
    <source>
        <dbReference type="ARBA" id="ARBA00023235"/>
    </source>
</evidence>
<dbReference type="Pfam" id="PF00702">
    <property type="entry name" value="Hydrolase"/>
    <property type="match status" value="1"/>
</dbReference>
<dbReference type="SFLD" id="SFLDG01129">
    <property type="entry name" value="C1.5:_HAD__Beta-PGM__Phosphata"/>
    <property type="match status" value="1"/>
</dbReference>
<comment type="catalytic activity">
    <reaction evidence="8">
        <text>beta-D-glucose 1-phosphate = beta-D-glucose 6-phosphate</text>
        <dbReference type="Rhea" id="RHEA:20113"/>
        <dbReference type="ChEBI" id="CHEBI:57684"/>
        <dbReference type="ChEBI" id="CHEBI:58247"/>
        <dbReference type="EC" id="5.4.2.6"/>
    </reaction>
</comment>